<evidence type="ECO:0000313" key="3">
    <source>
        <dbReference type="EMBL" id="CUH50858.1"/>
    </source>
</evidence>
<dbReference type="InterPro" id="IPR016162">
    <property type="entry name" value="Ald_DH_N"/>
</dbReference>
<gene>
    <name evidence="3" type="primary">aldH</name>
    <name evidence="3" type="ORF">SHM7688_00289</name>
</gene>
<proteinExistence type="predicted"/>
<dbReference type="STRING" id="321267.SHM7688_00289"/>
<dbReference type="SUPFAM" id="SSF53720">
    <property type="entry name" value="ALDH-like"/>
    <property type="match status" value="1"/>
</dbReference>
<reference evidence="3 4" key="1">
    <citation type="submission" date="2015-09" db="EMBL/GenBank/DDBJ databases">
        <authorList>
            <consortium name="Swine Surveillance"/>
        </authorList>
    </citation>
    <scope>NUCLEOTIDE SEQUENCE [LARGE SCALE GENOMIC DNA]</scope>
    <source>
        <strain evidence="3 4">CECT 7688</strain>
    </source>
</reference>
<dbReference type="PANTHER" id="PTHR43353">
    <property type="entry name" value="SUCCINATE-SEMIALDEHYDE DEHYDROGENASE, MITOCHONDRIAL"/>
    <property type="match status" value="1"/>
</dbReference>
<dbReference type="AlphaFoldDB" id="A0A0P1EK00"/>
<dbReference type="EMBL" id="CYPW01000004">
    <property type="protein sequence ID" value="CUH50858.1"/>
    <property type="molecule type" value="Genomic_DNA"/>
</dbReference>
<keyword evidence="1 3" id="KW-0560">Oxidoreductase</keyword>
<dbReference type="GO" id="GO:0033721">
    <property type="term" value="F:aldehyde dehydrogenase (NADP+) activity"/>
    <property type="evidence" value="ECO:0007669"/>
    <property type="project" value="UniProtKB-EC"/>
</dbReference>
<dbReference type="EC" id="1.2.1.4" evidence="3"/>
<protein>
    <submittedName>
        <fullName evidence="3">NADP-dependent fatty aldehyde dehydrogenase</fullName>
        <ecNumber evidence="3">1.2.1.4</ecNumber>
    </submittedName>
</protein>
<dbReference type="Proteomes" id="UP000054823">
    <property type="component" value="Unassembled WGS sequence"/>
</dbReference>
<evidence type="ECO:0000313" key="4">
    <source>
        <dbReference type="Proteomes" id="UP000054823"/>
    </source>
</evidence>
<dbReference type="CDD" id="cd07129">
    <property type="entry name" value="ALDH_KGSADH"/>
    <property type="match status" value="1"/>
</dbReference>
<dbReference type="Gene3D" id="3.40.605.10">
    <property type="entry name" value="Aldehyde Dehydrogenase, Chain A, domain 1"/>
    <property type="match status" value="2"/>
</dbReference>
<feature type="domain" description="Aldehyde dehydrogenase" evidence="2">
    <location>
        <begin position="60"/>
        <end position="453"/>
    </location>
</feature>
<dbReference type="InterPro" id="IPR050740">
    <property type="entry name" value="Aldehyde_DH_Superfamily"/>
</dbReference>
<name>A0A0P1EK00_9RHOB</name>
<organism evidence="3 4">
    <name type="scientific">Shimia marina</name>
    <dbReference type="NCBI Taxonomy" id="321267"/>
    <lineage>
        <taxon>Bacteria</taxon>
        <taxon>Pseudomonadati</taxon>
        <taxon>Pseudomonadota</taxon>
        <taxon>Alphaproteobacteria</taxon>
        <taxon>Rhodobacterales</taxon>
        <taxon>Roseobacteraceae</taxon>
    </lineage>
</organism>
<sequence>MGHLSCLPGPLELDTISITEILTNGTKSMSFKPHGKHLIAGNWVAGAQNFASSPAHGPSHEYAAGSVEDVDAAVQAAEKAFWSYGYSSRDARAAFLNAIADEIEARAEAITEIGTQETGLPEARLQGERGRTTGQLRLFASHILQGDYLDRRHDEALPERAPLPRPDLKMVQRPIGPVAVFGASNFPLAFSTAGGDTAAALAAGCPVVVKGHSAHPGTGEIIAEAIHAAIARCNVDPGVFSLIQGGNRAVGSALVQHPLIKAVGFTGSLAGGRALFDLCAQRPEPIPFFGELGSVNPMFILDHALSNRGAEIGAGWAGSLSMGAGQFCTNPGIAIVKAGAEADAFVAAAQEALGQVGAQTMLTDGIAAAYRDGQRRIAGTSGVQEVLTSVCDLRDATPYLYKTTAQNWLANEALAEEVFGPLGVVVEVTDMDEARAVAMSLQGQLTCTLHMDDADMGDAQSLMPILERKAGRLLANGFPTGVEVADTMVHGGPYPASTNFGATSVGTLSIRRFLRPVCYQNLPDALVPEMGA</sequence>
<dbReference type="PANTHER" id="PTHR43353:SF3">
    <property type="entry name" value="ALDEHYDE DEHYDROGENASE-RELATED"/>
    <property type="match status" value="1"/>
</dbReference>
<evidence type="ECO:0000259" key="2">
    <source>
        <dbReference type="Pfam" id="PF00171"/>
    </source>
</evidence>
<evidence type="ECO:0000256" key="1">
    <source>
        <dbReference type="ARBA" id="ARBA00023002"/>
    </source>
</evidence>
<dbReference type="InterPro" id="IPR016161">
    <property type="entry name" value="Ald_DH/histidinol_DH"/>
</dbReference>
<accession>A0A0P1EK00</accession>
<dbReference type="InterPro" id="IPR044151">
    <property type="entry name" value="ALDH_KGSADH"/>
</dbReference>
<dbReference type="InterPro" id="IPR015590">
    <property type="entry name" value="Aldehyde_DH_dom"/>
</dbReference>
<keyword evidence="4" id="KW-1185">Reference proteome</keyword>
<dbReference type="Pfam" id="PF00171">
    <property type="entry name" value="Aldedh"/>
    <property type="match status" value="1"/>
</dbReference>